<sequence length="312" mass="35344">MKFSIVITTCNRLSLLKRAIASALNQSIPCEVIVVDDCSSDGTAEYIQSLGEDIIFYRNLKNMRQSFSVNVGVKAAQGDWIKLLDDDDYLAPNCIEEIMKNTAQYPEAVICSCQATQVDIKGVEICQTPKIGLEQAFYIAQADIHYGMLLEEVPFGTTSQVAFLRDAFLNSGGWDSSLDDCYNDIDCWLRIARFGDAVFVNSCLVYRVVWSGSYNQKSSLLKRLNTNIFIKEKIYNLVNPKYQSVLPPLSYICNYVKLHWLLVALKQKHFVFAIRISFPAVLSMRSWNILVKAMRSRNNPPSRKSVILKTTK</sequence>
<dbReference type="AlphaFoldDB" id="A0A3E0LI62"/>
<dbReference type="InterPro" id="IPR029044">
    <property type="entry name" value="Nucleotide-diphossugar_trans"/>
</dbReference>
<dbReference type="Proteomes" id="UP000257002">
    <property type="component" value="Unassembled WGS sequence"/>
</dbReference>
<comment type="caution">
    <text evidence="2">The sequence shown here is derived from an EMBL/GenBank/DDBJ whole genome shotgun (WGS) entry which is preliminary data.</text>
</comment>
<dbReference type="SUPFAM" id="SSF53448">
    <property type="entry name" value="Nucleotide-diphospho-sugar transferases"/>
    <property type="match status" value="1"/>
</dbReference>
<keyword evidence="2" id="KW-0808">Transferase</keyword>
<dbReference type="GO" id="GO:0016740">
    <property type="term" value="F:transferase activity"/>
    <property type="evidence" value="ECO:0007669"/>
    <property type="project" value="UniProtKB-KW"/>
</dbReference>
<dbReference type="Pfam" id="PF00535">
    <property type="entry name" value="Glycos_transf_2"/>
    <property type="match status" value="1"/>
</dbReference>
<dbReference type="CDD" id="cd00761">
    <property type="entry name" value="Glyco_tranf_GTA_type"/>
    <property type="match status" value="1"/>
</dbReference>
<reference evidence="2 3" key="1">
    <citation type="submission" date="2017-10" db="EMBL/GenBank/DDBJ databases">
        <title>A large-scale comparative metagenomic study reveals the eutrophication-driven functional interactions in six Microcystis-epibionts communities.</title>
        <authorList>
            <person name="Li Q."/>
            <person name="Lin F."/>
        </authorList>
    </citation>
    <scope>NUCLEOTIDE SEQUENCE [LARGE SCALE GENOMIC DNA]</scope>
    <source>
        <strain evidence="2">TW10</strain>
    </source>
</reference>
<name>A0A3E0LI62_9CHRO</name>
<protein>
    <submittedName>
        <fullName evidence="2">Glycosyltransferase family 2 protein</fullName>
    </submittedName>
</protein>
<dbReference type="InterPro" id="IPR050834">
    <property type="entry name" value="Glycosyltransf_2"/>
</dbReference>
<organism evidence="2 3">
    <name type="scientific">Microcystis wesenbergii TW10</name>
    <dbReference type="NCBI Taxonomy" id="2060474"/>
    <lineage>
        <taxon>Bacteria</taxon>
        <taxon>Bacillati</taxon>
        <taxon>Cyanobacteriota</taxon>
        <taxon>Cyanophyceae</taxon>
        <taxon>Oscillatoriophycideae</taxon>
        <taxon>Chroococcales</taxon>
        <taxon>Microcystaceae</taxon>
        <taxon>Microcystis</taxon>
    </lineage>
</organism>
<gene>
    <name evidence="2" type="ORF">DWQ51_20915</name>
</gene>
<dbReference type="InterPro" id="IPR001173">
    <property type="entry name" value="Glyco_trans_2-like"/>
</dbReference>
<dbReference type="PANTHER" id="PTHR43685">
    <property type="entry name" value="GLYCOSYLTRANSFERASE"/>
    <property type="match status" value="1"/>
</dbReference>
<evidence type="ECO:0000313" key="3">
    <source>
        <dbReference type="Proteomes" id="UP000257002"/>
    </source>
</evidence>
<proteinExistence type="predicted"/>
<dbReference type="EMBL" id="QQWD01000035">
    <property type="protein sequence ID" value="REJ47211.1"/>
    <property type="molecule type" value="Genomic_DNA"/>
</dbReference>
<dbReference type="PANTHER" id="PTHR43685:SF2">
    <property type="entry name" value="GLYCOSYLTRANSFERASE 2-LIKE DOMAIN-CONTAINING PROTEIN"/>
    <property type="match status" value="1"/>
</dbReference>
<evidence type="ECO:0000313" key="2">
    <source>
        <dbReference type="EMBL" id="REJ47211.1"/>
    </source>
</evidence>
<accession>A0A3E0LI62</accession>
<feature type="domain" description="Glycosyltransferase 2-like" evidence="1">
    <location>
        <begin position="4"/>
        <end position="167"/>
    </location>
</feature>
<evidence type="ECO:0000259" key="1">
    <source>
        <dbReference type="Pfam" id="PF00535"/>
    </source>
</evidence>
<dbReference type="Gene3D" id="3.90.550.10">
    <property type="entry name" value="Spore Coat Polysaccharide Biosynthesis Protein SpsA, Chain A"/>
    <property type="match status" value="1"/>
</dbReference>